<organism evidence="4 5">
    <name type="scientific">Cerasicoccus arenae</name>
    <dbReference type="NCBI Taxonomy" id="424488"/>
    <lineage>
        <taxon>Bacteria</taxon>
        <taxon>Pseudomonadati</taxon>
        <taxon>Verrucomicrobiota</taxon>
        <taxon>Opitutia</taxon>
        <taxon>Puniceicoccales</taxon>
        <taxon>Cerasicoccaceae</taxon>
        <taxon>Cerasicoccus</taxon>
    </lineage>
</organism>
<keyword evidence="1" id="KW-0328">Glycosyltransferase</keyword>
<dbReference type="PANTHER" id="PTHR34106:SF5">
    <property type="entry name" value="GLYCOSIDASE"/>
    <property type="match status" value="1"/>
</dbReference>
<reference evidence="4" key="1">
    <citation type="journal article" date="2014" name="Int. J. Syst. Evol. Microbiol.">
        <title>Complete genome sequence of Corynebacterium casei LMG S-19264T (=DSM 44701T), isolated from a smear-ripened cheese.</title>
        <authorList>
            <consortium name="US DOE Joint Genome Institute (JGI-PGF)"/>
            <person name="Walter F."/>
            <person name="Albersmeier A."/>
            <person name="Kalinowski J."/>
            <person name="Ruckert C."/>
        </authorList>
    </citation>
    <scope>NUCLEOTIDE SEQUENCE</scope>
    <source>
        <strain evidence="4">KCTC 12870</strain>
    </source>
</reference>
<dbReference type="GO" id="GO:0016757">
    <property type="term" value="F:glycosyltransferase activity"/>
    <property type="evidence" value="ECO:0007669"/>
    <property type="project" value="UniProtKB-KW"/>
</dbReference>
<keyword evidence="5" id="KW-1185">Reference proteome</keyword>
<sequence length="346" mass="38706">MRVNDNMLNVMIKKSPQNPILTADQVPYKADCVFNAGVAKINGEYIMVFRNDYDYISGAAFGGCNLGLARSKDGIAWEVEKEPILNAEQAREWFADSHDERFGLGEIRRVYDPRITVIDGQSYLCAAMDTRHGILGVILKTDDFRSFELLSLTSPDNRNMVLFPEKIQGKYYRLERPFPVYGRGKAEAFEIWSSASPDLRYWGDTRLLLGSEEVPYINCKIGPAAPPIRTPKGWLTTIHAVNKDESQLLKAWGDQKWTKSYYAGLMLLDLENPQKVIGLSDQPLLIPDAPYEADGFRGSVIFPGGMILEDDGEVKIYYGAADTCVALATAHVDELIALCKPLPKPE</sequence>
<gene>
    <name evidence="4" type="ORF">GCM10007047_30100</name>
</gene>
<dbReference type="AlphaFoldDB" id="A0A8J3DK80"/>
<name>A0A8J3DK80_9BACT</name>
<dbReference type="Proteomes" id="UP000642829">
    <property type="component" value="Unassembled WGS sequence"/>
</dbReference>
<keyword evidence="4" id="KW-0378">Hydrolase</keyword>
<evidence type="ECO:0000313" key="5">
    <source>
        <dbReference type="Proteomes" id="UP000642829"/>
    </source>
</evidence>
<evidence type="ECO:0000256" key="2">
    <source>
        <dbReference type="ARBA" id="ARBA00022679"/>
    </source>
</evidence>
<comment type="similarity">
    <text evidence="3">Belongs to the glycosyl hydrolase 130 family.</text>
</comment>
<dbReference type="Pfam" id="PF04041">
    <property type="entry name" value="Glyco_hydro_130"/>
    <property type="match status" value="1"/>
</dbReference>
<dbReference type="CDD" id="cd08993">
    <property type="entry name" value="GH130"/>
    <property type="match status" value="1"/>
</dbReference>
<protein>
    <submittedName>
        <fullName evidence="4">Glycosidase</fullName>
    </submittedName>
</protein>
<dbReference type="PIRSF" id="PIRSF016202">
    <property type="entry name" value="PH1107"/>
    <property type="match status" value="1"/>
</dbReference>
<proteinExistence type="inferred from homology"/>
<dbReference type="EMBL" id="BMXG01000024">
    <property type="protein sequence ID" value="GHC10753.1"/>
    <property type="molecule type" value="Genomic_DNA"/>
</dbReference>
<accession>A0A8J3DK80</accession>
<evidence type="ECO:0000256" key="3">
    <source>
        <dbReference type="ARBA" id="ARBA00024356"/>
    </source>
</evidence>
<dbReference type="PANTHER" id="PTHR34106">
    <property type="entry name" value="GLYCOSIDASE"/>
    <property type="match status" value="1"/>
</dbReference>
<evidence type="ECO:0000313" key="4">
    <source>
        <dbReference type="EMBL" id="GHC10753.1"/>
    </source>
</evidence>
<dbReference type="SUPFAM" id="SSF75005">
    <property type="entry name" value="Arabinanase/levansucrase/invertase"/>
    <property type="match status" value="1"/>
</dbReference>
<keyword evidence="2" id="KW-0808">Transferase</keyword>
<keyword evidence="4" id="KW-0326">Glycosidase</keyword>
<dbReference type="InterPro" id="IPR007184">
    <property type="entry name" value="Mannoside_phosphorylase"/>
</dbReference>
<dbReference type="InterPro" id="IPR023296">
    <property type="entry name" value="Glyco_hydro_beta-prop_sf"/>
</dbReference>
<dbReference type="Gene3D" id="2.115.10.20">
    <property type="entry name" value="Glycosyl hydrolase domain, family 43"/>
    <property type="match status" value="1"/>
</dbReference>
<comment type="caution">
    <text evidence="4">The sequence shown here is derived from an EMBL/GenBank/DDBJ whole genome shotgun (WGS) entry which is preliminary data.</text>
</comment>
<evidence type="ECO:0000256" key="1">
    <source>
        <dbReference type="ARBA" id="ARBA00022676"/>
    </source>
</evidence>
<reference evidence="4" key="2">
    <citation type="submission" date="2020-09" db="EMBL/GenBank/DDBJ databases">
        <authorList>
            <person name="Sun Q."/>
            <person name="Kim S."/>
        </authorList>
    </citation>
    <scope>NUCLEOTIDE SEQUENCE</scope>
    <source>
        <strain evidence="4">KCTC 12870</strain>
    </source>
</reference>
<dbReference type="GO" id="GO:0016798">
    <property type="term" value="F:hydrolase activity, acting on glycosyl bonds"/>
    <property type="evidence" value="ECO:0007669"/>
    <property type="project" value="UniProtKB-KW"/>
</dbReference>